<feature type="binding site" evidence="7">
    <location>
        <position position="157"/>
    </location>
    <ligand>
        <name>UDP-N-acetyl-alpha-D-muramoyl-L-alanyl-D-glutamate</name>
        <dbReference type="ChEBI" id="CHEBI:83900"/>
    </ligand>
</feature>
<dbReference type="Pfam" id="PF02875">
    <property type="entry name" value="Mur_ligase_C"/>
    <property type="match status" value="1"/>
</dbReference>
<dbReference type="NCBIfam" id="NF001126">
    <property type="entry name" value="PRK00139.1-4"/>
    <property type="match status" value="1"/>
</dbReference>
<evidence type="ECO:0000256" key="3">
    <source>
        <dbReference type="ARBA" id="ARBA00022960"/>
    </source>
</evidence>
<name>A0A4D6XQ73_9GAMM</name>
<dbReference type="GO" id="GO:0008360">
    <property type="term" value="P:regulation of cell shape"/>
    <property type="evidence" value="ECO:0007669"/>
    <property type="project" value="UniProtKB-KW"/>
</dbReference>
<evidence type="ECO:0000313" key="13">
    <source>
        <dbReference type="Proteomes" id="UP000298759"/>
    </source>
</evidence>
<feature type="binding site" evidence="7">
    <location>
        <position position="190"/>
    </location>
    <ligand>
        <name>UDP-N-acetyl-alpha-D-muramoyl-L-alanyl-D-glutamate</name>
        <dbReference type="ChEBI" id="CHEBI:83900"/>
    </ligand>
</feature>
<dbReference type="InterPro" id="IPR036565">
    <property type="entry name" value="Mur-like_cat_sf"/>
</dbReference>
<keyword evidence="4 7" id="KW-0573">Peptidoglycan synthesis</keyword>
<keyword evidence="7 12" id="KW-0436">Ligase</keyword>
<dbReference type="GO" id="GO:0051301">
    <property type="term" value="P:cell division"/>
    <property type="evidence" value="ECO:0007669"/>
    <property type="project" value="UniProtKB-KW"/>
</dbReference>
<comment type="PTM">
    <text evidence="7">Carboxylation is probably crucial for Mg(2+) binding and, consequently, for the gamma-phosphate positioning of ATP.</text>
</comment>
<dbReference type="InterPro" id="IPR000713">
    <property type="entry name" value="Mur_ligase_N"/>
</dbReference>
<dbReference type="GO" id="GO:0008765">
    <property type="term" value="F:UDP-N-acetylmuramoylalanyl-D-glutamate-2,6-diaminopimelate ligase activity"/>
    <property type="evidence" value="ECO:0007669"/>
    <property type="project" value="UniProtKB-UniRule"/>
</dbReference>
<feature type="binding site" evidence="7">
    <location>
        <begin position="116"/>
        <end position="122"/>
    </location>
    <ligand>
        <name>ATP</name>
        <dbReference type="ChEBI" id="CHEBI:30616"/>
    </ligand>
</feature>
<dbReference type="SUPFAM" id="SSF53244">
    <property type="entry name" value="MurD-like peptide ligases, peptide-binding domain"/>
    <property type="match status" value="1"/>
</dbReference>
<dbReference type="InterPro" id="IPR004101">
    <property type="entry name" value="Mur_ligase_C"/>
</dbReference>
<feature type="binding site" evidence="7">
    <location>
        <position position="392"/>
    </location>
    <ligand>
        <name>meso-2,6-diaminopimelate</name>
        <dbReference type="ChEBI" id="CHEBI:57791"/>
    </ligand>
</feature>
<dbReference type="RefSeq" id="WP_158339981.1">
    <property type="nucleotide sequence ID" value="NZ_CP034894.1"/>
</dbReference>
<feature type="binding site" evidence="7">
    <location>
        <position position="471"/>
    </location>
    <ligand>
        <name>meso-2,6-diaminopimelate</name>
        <dbReference type="ChEBI" id="CHEBI:57791"/>
    </ligand>
</feature>
<organism evidence="12 13">
    <name type="scientific">Buchnera aphidicola</name>
    <name type="common">Aphis helianthi</name>
    <dbReference type="NCBI Taxonomy" id="2315802"/>
    <lineage>
        <taxon>Bacteria</taxon>
        <taxon>Pseudomonadati</taxon>
        <taxon>Pseudomonadota</taxon>
        <taxon>Gammaproteobacteria</taxon>
        <taxon>Enterobacterales</taxon>
        <taxon>Erwiniaceae</taxon>
        <taxon>Buchnera</taxon>
    </lineage>
</organism>
<dbReference type="SUPFAM" id="SSF53623">
    <property type="entry name" value="MurD-like peptide ligases, catalytic domain"/>
    <property type="match status" value="1"/>
</dbReference>
<dbReference type="PANTHER" id="PTHR23135">
    <property type="entry name" value="MUR LIGASE FAMILY MEMBER"/>
    <property type="match status" value="1"/>
</dbReference>
<dbReference type="Pfam" id="PF08245">
    <property type="entry name" value="Mur_ligase_M"/>
    <property type="match status" value="1"/>
</dbReference>
<dbReference type="EC" id="6.3.2.13" evidence="7"/>
<dbReference type="NCBIfam" id="TIGR01085">
    <property type="entry name" value="murE"/>
    <property type="match status" value="1"/>
</dbReference>
<dbReference type="Proteomes" id="UP000298759">
    <property type="component" value="Chromosome"/>
</dbReference>
<keyword evidence="6 7" id="KW-0961">Cell wall biogenesis/degradation</keyword>
<feature type="domain" description="Mur ligase N-terminal catalytic" evidence="9">
    <location>
        <begin position="22"/>
        <end position="102"/>
    </location>
</feature>
<feature type="binding site" evidence="7">
    <location>
        <position position="192"/>
    </location>
    <ligand>
        <name>UDP-N-acetyl-alpha-D-muramoyl-L-alanyl-D-glutamate</name>
        <dbReference type="ChEBI" id="CHEBI:83900"/>
    </ligand>
</feature>
<evidence type="ECO:0000256" key="4">
    <source>
        <dbReference type="ARBA" id="ARBA00022984"/>
    </source>
</evidence>
<feature type="short sequence motif" description="Meso-diaminopimelate recognition motif" evidence="7">
    <location>
        <begin position="416"/>
        <end position="419"/>
    </location>
</feature>
<dbReference type="Gene3D" id="3.90.190.20">
    <property type="entry name" value="Mur ligase, C-terminal domain"/>
    <property type="match status" value="1"/>
</dbReference>
<evidence type="ECO:0000256" key="7">
    <source>
        <dbReference type="HAMAP-Rule" id="MF_00208"/>
    </source>
</evidence>
<keyword evidence="3 7" id="KW-0133">Cell shape</keyword>
<dbReference type="InterPro" id="IPR035911">
    <property type="entry name" value="MurE/MurF_N"/>
</dbReference>
<feature type="binding site" evidence="7">
    <location>
        <begin position="416"/>
        <end position="419"/>
    </location>
    <ligand>
        <name>meso-2,6-diaminopimelate</name>
        <dbReference type="ChEBI" id="CHEBI:57791"/>
    </ligand>
</feature>
<keyword evidence="2 7" id="KW-0132">Cell division</keyword>
<comment type="pathway">
    <text evidence="7 8">Cell wall biogenesis; peptidoglycan biosynthesis.</text>
</comment>
<keyword evidence="7" id="KW-0460">Magnesium</keyword>
<dbReference type="Gene3D" id="3.40.1190.10">
    <property type="entry name" value="Mur-like, catalytic domain"/>
    <property type="match status" value="1"/>
</dbReference>
<comment type="subcellular location">
    <subcellularLocation>
        <location evidence="7 8">Cytoplasm</location>
    </subcellularLocation>
</comment>
<comment type="cofactor">
    <cofactor evidence="7">
        <name>Mg(2+)</name>
        <dbReference type="ChEBI" id="CHEBI:18420"/>
    </cofactor>
</comment>
<dbReference type="GO" id="GO:0071555">
    <property type="term" value="P:cell wall organization"/>
    <property type="evidence" value="ECO:0007669"/>
    <property type="project" value="UniProtKB-KW"/>
</dbReference>
<keyword evidence="5 7" id="KW-0131">Cell cycle</keyword>
<dbReference type="GO" id="GO:0005737">
    <property type="term" value="C:cytoplasm"/>
    <property type="evidence" value="ECO:0007669"/>
    <property type="project" value="UniProtKB-SubCell"/>
</dbReference>
<evidence type="ECO:0000259" key="11">
    <source>
        <dbReference type="Pfam" id="PF08245"/>
    </source>
</evidence>
<feature type="domain" description="Mur ligase C-terminal" evidence="10">
    <location>
        <begin position="342"/>
        <end position="469"/>
    </location>
</feature>
<evidence type="ECO:0000256" key="6">
    <source>
        <dbReference type="ARBA" id="ARBA00023316"/>
    </source>
</evidence>
<dbReference type="AlphaFoldDB" id="A0A4D6XQ73"/>
<dbReference type="GO" id="GO:0005524">
    <property type="term" value="F:ATP binding"/>
    <property type="evidence" value="ECO:0007669"/>
    <property type="project" value="UniProtKB-UniRule"/>
</dbReference>
<reference evidence="12 13" key="2">
    <citation type="submission" date="2019-05" db="EMBL/GenBank/DDBJ databases">
        <title>Genome evolution of the obligate endosymbiont Buchnera aphidicola.</title>
        <authorList>
            <person name="Moran N.A."/>
        </authorList>
    </citation>
    <scope>NUCLEOTIDE SEQUENCE [LARGE SCALE GENOMIC DNA]</scope>
    <source>
        <strain evidence="12 13">Ahe</strain>
    </source>
</reference>
<evidence type="ECO:0000256" key="1">
    <source>
        <dbReference type="ARBA" id="ARBA00005898"/>
    </source>
</evidence>
<dbReference type="SUPFAM" id="SSF63418">
    <property type="entry name" value="MurE/MurF N-terminal domain"/>
    <property type="match status" value="1"/>
</dbReference>
<feature type="binding site" evidence="7">
    <location>
        <position position="184"/>
    </location>
    <ligand>
        <name>UDP-N-acetyl-alpha-D-muramoyl-L-alanyl-D-glutamate</name>
        <dbReference type="ChEBI" id="CHEBI:83900"/>
    </ligand>
</feature>
<dbReference type="InterPro" id="IPR036615">
    <property type="entry name" value="Mur_ligase_C_dom_sf"/>
</dbReference>
<gene>
    <name evidence="7" type="primary">murE</name>
    <name evidence="12" type="ORF">D9V62_01130</name>
</gene>
<sequence>MKQNNLKYFLLPWIKNLPNKSINNLVIDSRKIKSKDIFIAIKGKKKDGNNFICEAISKKAVAVLSEITEKTEHGKINYINNVPIISFFKLSKYLSRLAERFYDRPSSKLKVIGITGTNGKTTVTQLINQWSELLGNKIATMGTLGNGFYKSLQSTYNTTSSAVDIESFLYSVLNKVQLVTMEVSSHGLIQNRVKNIVFYIAIFTNLTQDHLDYHQNMKNYELAKLSLFTNHRVKKIILNANDKYAKKWLKKFSNKYTIAVTIQDCTQKKYSTKWINAIYIQSNGEKTNIKFESSWGNGTLSTYLIGKFNIENLLLALACMLEMNYKLSDLIKTAIQLSPVYGRMQKFNIVKKPICIIDYAHTPDALEKSLNAIKWQYSKKKIWCIFGCGGERDKRKRSLMGKISEKIADTVVITNDNPRNENPNKIIKEIISECIKKEKIIIIPNRKKAISYVFFQSNINDIIFIAGKGHENYQIIGNQYIHYSDQEIVLNLLEKKHDSDFVKKNC</sequence>
<dbReference type="GO" id="GO:0000287">
    <property type="term" value="F:magnesium ion binding"/>
    <property type="evidence" value="ECO:0007669"/>
    <property type="project" value="UniProtKB-UniRule"/>
</dbReference>
<evidence type="ECO:0000256" key="8">
    <source>
        <dbReference type="RuleBase" id="RU004135"/>
    </source>
</evidence>
<dbReference type="InterPro" id="IPR013221">
    <property type="entry name" value="Mur_ligase_cen"/>
</dbReference>
<dbReference type="Pfam" id="PF01225">
    <property type="entry name" value="Mur_ligase"/>
    <property type="match status" value="1"/>
</dbReference>
<dbReference type="HAMAP" id="MF_00208">
    <property type="entry name" value="MurE"/>
    <property type="match status" value="1"/>
</dbReference>
<feature type="binding site" evidence="7">
    <location>
        <position position="467"/>
    </location>
    <ligand>
        <name>meso-2,6-diaminopimelate</name>
        <dbReference type="ChEBI" id="CHEBI:57791"/>
    </ligand>
</feature>
<comment type="catalytic activity">
    <reaction evidence="7">
        <text>UDP-N-acetyl-alpha-D-muramoyl-L-alanyl-D-glutamate + meso-2,6-diaminopimelate + ATP = UDP-N-acetyl-alpha-D-muramoyl-L-alanyl-gamma-D-glutamyl-meso-2,6-diaminopimelate + ADP + phosphate + H(+)</text>
        <dbReference type="Rhea" id="RHEA:23676"/>
        <dbReference type="ChEBI" id="CHEBI:15378"/>
        <dbReference type="ChEBI" id="CHEBI:30616"/>
        <dbReference type="ChEBI" id="CHEBI:43474"/>
        <dbReference type="ChEBI" id="CHEBI:57791"/>
        <dbReference type="ChEBI" id="CHEBI:83900"/>
        <dbReference type="ChEBI" id="CHEBI:83905"/>
        <dbReference type="ChEBI" id="CHEBI:456216"/>
        <dbReference type="EC" id="6.3.2.13"/>
    </reaction>
</comment>
<evidence type="ECO:0000313" key="12">
    <source>
        <dbReference type="EMBL" id="QCI17048.1"/>
    </source>
</evidence>
<dbReference type="OrthoDB" id="9800958at2"/>
<feature type="modified residue" description="N6-carboxylysine" evidence="7">
    <location>
        <position position="224"/>
    </location>
</feature>
<keyword evidence="7" id="KW-0547">Nucleotide-binding</keyword>
<comment type="caution">
    <text evidence="7">Lacks conserved residue(s) required for the propagation of feature annotation.</text>
</comment>
<dbReference type="Gene3D" id="3.40.1390.10">
    <property type="entry name" value="MurE/MurF, N-terminal domain"/>
    <property type="match status" value="1"/>
</dbReference>
<protein>
    <recommendedName>
        <fullName evidence="7">UDP-N-acetylmuramoyl-L-alanyl-D-glutamate--2,6-diaminopimelate ligase</fullName>
        <ecNumber evidence="7">6.3.2.13</ecNumber>
    </recommendedName>
    <alternativeName>
        <fullName evidence="7">Meso-A2pm-adding enzyme</fullName>
    </alternativeName>
    <alternativeName>
        <fullName evidence="7">Meso-diaminopimelate-adding enzyme</fullName>
    </alternativeName>
    <alternativeName>
        <fullName evidence="7">UDP-MurNAc-L-Ala-D-Glu:meso-diaminopimelate ligase</fullName>
    </alternativeName>
    <alternativeName>
        <fullName evidence="7">UDP-MurNAc-tripeptide synthetase</fullName>
    </alternativeName>
    <alternativeName>
        <fullName evidence="7">UDP-N-acetylmuramyl-tripeptide synthetase</fullName>
    </alternativeName>
</protein>
<keyword evidence="7" id="KW-0963">Cytoplasm</keyword>
<feature type="domain" description="Mur ligase central" evidence="11">
    <location>
        <begin position="114"/>
        <end position="319"/>
    </location>
</feature>
<comment type="similarity">
    <text evidence="1 7">Belongs to the MurCDEF family. MurE subfamily.</text>
</comment>
<feature type="binding site" evidence="7">
    <location>
        <begin position="158"/>
        <end position="159"/>
    </location>
    <ligand>
        <name>UDP-N-acetyl-alpha-D-muramoyl-L-alanyl-D-glutamate</name>
        <dbReference type="ChEBI" id="CHEBI:83900"/>
    </ligand>
</feature>
<evidence type="ECO:0000259" key="9">
    <source>
        <dbReference type="Pfam" id="PF01225"/>
    </source>
</evidence>
<accession>A0A4D6XQ73</accession>
<proteinExistence type="inferred from homology"/>
<dbReference type="NCBIfam" id="NF001123">
    <property type="entry name" value="PRK00139.1-1"/>
    <property type="match status" value="1"/>
</dbReference>
<dbReference type="UniPathway" id="UPA00219"/>
<keyword evidence="7" id="KW-0067">ATP-binding</keyword>
<evidence type="ECO:0000256" key="5">
    <source>
        <dbReference type="ARBA" id="ARBA00023306"/>
    </source>
</evidence>
<dbReference type="InterPro" id="IPR005761">
    <property type="entry name" value="UDP-N-AcMur-Glu-dNH2Pim_ligase"/>
</dbReference>
<dbReference type="GO" id="GO:0009252">
    <property type="term" value="P:peptidoglycan biosynthetic process"/>
    <property type="evidence" value="ECO:0007669"/>
    <property type="project" value="UniProtKB-UniRule"/>
</dbReference>
<comment type="function">
    <text evidence="7">Catalyzes the addition of meso-diaminopimelic acid to the nucleotide precursor UDP-N-acetylmuramoyl-L-alanyl-D-glutamate (UMAG) in the biosynthesis of bacterial cell-wall peptidoglycan.</text>
</comment>
<reference evidence="12 13" key="1">
    <citation type="submission" date="2018-12" db="EMBL/GenBank/DDBJ databases">
        <authorList>
            <person name="Chong R.A."/>
        </authorList>
    </citation>
    <scope>NUCLEOTIDE SEQUENCE [LARGE SCALE GENOMIC DNA]</scope>
    <source>
        <strain evidence="12 13">Ahe</strain>
    </source>
</reference>
<evidence type="ECO:0000256" key="2">
    <source>
        <dbReference type="ARBA" id="ARBA00022618"/>
    </source>
</evidence>
<evidence type="ECO:0000259" key="10">
    <source>
        <dbReference type="Pfam" id="PF02875"/>
    </source>
</evidence>
<dbReference type="PANTHER" id="PTHR23135:SF4">
    <property type="entry name" value="UDP-N-ACETYLMURAMOYL-L-ALANYL-D-GLUTAMATE--2,6-DIAMINOPIMELATE LIGASE MURE HOMOLOG, CHLOROPLASTIC"/>
    <property type="match status" value="1"/>
</dbReference>
<feature type="binding site" evidence="7">
    <location>
        <position position="29"/>
    </location>
    <ligand>
        <name>UDP-N-acetyl-alpha-D-muramoyl-L-alanyl-D-glutamate</name>
        <dbReference type="ChEBI" id="CHEBI:83900"/>
    </ligand>
</feature>
<dbReference type="EMBL" id="CP034894">
    <property type="protein sequence ID" value="QCI17048.1"/>
    <property type="molecule type" value="Genomic_DNA"/>
</dbReference>